<dbReference type="EMBL" id="JAOANI010000029">
    <property type="protein sequence ID" value="MCT7360903.1"/>
    <property type="molecule type" value="Genomic_DNA"/>
</dbReference>
<evidence type="ECO:0000256" key="3">
    <source>
        <dbReference type="SAM" id="MobiDB-lite"/>
    </source>
</evidence>
<dbReference type="PANTHER" id="PTHR30055">
    <property type="entry name" value="HTH-TYPE TRANSCRIPTIONAL REGULATOR RUTR"/>
    <property type="match status" value="1"/>
</dbReference>
<evidence type="ECO:0000259" key="4">
    <source>
        <dbReference type="PROSITE" id="PS50977"/>
    </source>
</evidence>
<feature type="compositionally biased region" description="Polar residues" evidence="3">
    <location>
        <begin position="108"/>
        <end position="126"/>
    </location>
</feature>
<evidence type="ECO:0000256" key="1">
    <source>
        <dbReference type="ARBA" id="ARBA00023125"/>
    </source>
</evidence>
<dbReference type="Pfam" id="PF00440">
    <property type="entry name" value="TetR_N"/>
    <property type="match status" value="1"/>
</dbReference>
<keyword evidence="1 2" id="KW-0238">DNA-binding</keyword>
<organism evidence="5 6">
    <name type="scientific">Thalassolituus pacificus</name>
    <dbReference type="NCBI Taxonomy" id="2975440"/>
    <lineage>
        <taxon>Bacteria</taxon>
        <taxon>Pseudomonadati</taxon>
        <taxon>Pseudomonadota</taxon>
        <taxon>Gammaproteobacteria</taxon>
        <taxon>Oceanospirillales</taxon>
        <taxon>Oceanospirillaceae</taxon>
        <taxon>Thalassolituus</taxon>
    </lineage>
</organism>
<dbReference type="AlphaFoldDB" id="A0A9X3AU23"/>
<dbReference type="GO" id="GO:0003700">
    <property type="term" value="F:DNA-binding transcription factor activity"/>
    <property type="evidence" value="ECO:0007669"/>
    <property type="project" value="TreeGrafter"/>
</dbReference>
<feature type="region of interest" description="Disordered" evidence="3">
    <location>
        <begin position="105"/>
        <end position="126"/>
    </location>
</feature>
<feature type="compositionally biased region" description="Low complexity" evidence="3">
    <location>
        <begin position="14"/>
        <end position="25"/>
    </location>
</feature>
<dbReference type="InterPro" id="IPR050109">
    <property type="entry name" value="HTH-type_TetR-like_transc_reg"/>
</dbReference>
<reference evidence="5" key="1">
    <citation type="journal article" date="2022" name="Front. Microbiol.">
        <title>Genome-based taxonomic rearrangement of Oceanobacter-related bacteria including the description of Thalassolituus hydrocarbonoclasticus sp. nov. and Thalassolituus pacificus sp. nov. and emended description of the genus Thalassolituus.</title>
        <authorList>
            <person name="Dong C."/>
            <person name="Wei L."/>
            <person name="Wang J."/>
            <person name="Lai Q."/>
            <person name="Huang Z."/>
            <person name="Shao Z."/>
        </authorList>
    </citation>
    <scope>NUCLEOTIDE SEQUENCE</scope>
    <source>
        <strain evidence="5">59MF3M-4</strain>
    </source>
</reference>
<accession>A0A9X3AU23</accession>
<feature type="region of interest" description="Disordered" evidence="3">
    <location>
        <begin position="1"/>
        <end position="37"/>
    </location>
</feature>
<name>A0A9X3AU23_9GAMM</name>
<evidence type="ECO:0000313" key="5">
    <source>
        <dbReference type="EMBL" id="MCT7360903.1"/>
    </source>
</evidence>
<sequence>MQQPPSENSRTKGPDAAPTAATAAAKKTRRGRPLGDSDAREALLETARELFANRPYRTVTLREVARYAGVDAALVRYYFGGKAGLFEAMIRETLAPVLAALRHAGEHPTQTSAEQSQPRQTASGQQQAEHLMQTYYRIMGRHPHLPRLVFRILSEGDDLEPFAILSRVFSDVVQASDSWLKQALLLPGQFDQSVNPQFARLSFVSLMVFPLIAPPLILRRLGIHVTPETLTQLAGHNSRLFSQGVFTQSESAADTTTNSGETPQ</sequence>
<dbReference type="InterPro" id="IPR009057">
    <property type="entry name" value="Homeodomain-like_sf"/>
</dbReference>
<feature type="DNA-binding region" description="H-T-H motif" evidence="2">
    <location>
        <begin position="60"/>
        <end position="79"/>
    </location>
</feature>
<evidence type="ECO:0000313" key="6">
    <source>
        <dbReference type="Proteomes" id="UP001147830"/>
    </source>
</evidence>
<proteinExistence type="predicted"/>
<feature type="domain" description="HTH tetR-type" evidence="4">
    <location>
        <begin position="37"/>
        <end position="97"/>
    </location>
</feature>
<dbReference type="Gene3D" id="1.10.357.10">
    <property type="entry name" value="Tetracycline Repressor, domain 2"/>
    <property type="match status" value="1"/>
</dbReference>
<dbReference type="InterPro" id="IPR001647">
    <property type="entry name" value="HTH_TetR"/>
</dbReference>
<dbReference type="PROSITE" id="PS50977">
    <property type="entry name" value="HTH_TETR_2"/>
    <property type="match status" value="1"/>
</dbReference>
<protein>
    <submittedName>
        <fullName evidence="5">TetR/AcrR family transcriptional regulator</fullName>
    </submittedName>
</protein>
<dbReference type="GO" id="GO:0000976">
    <property type="term" value="F:transcription cis-regulatory region binding"/>
    <property type="evidence" value="ECO:0007669"/>
    <property type="project" value="TreeGrafter"/>
</dbReference>
<evidence type="ECO:0000256" key="2">
    <source>
        <dbReference type="PROSITE-ProRule" id="PRU00335"/>
    </source>
</evidence>
<dbReference type="RefSeq" id="WP_260977737.1">
    <property type="nucleotide sequence ID" value="NZ_JAOANI010000029.1"/>
</dbReference>
<keyword evidence="6" id="KW-1185">Reference proteome</keyword>
<gene>
    <name evidence="5" type="ORF">NYR02_17915</name>
</gene>
<dbReference type="PANTHER" id="PTHR30055:SF233">
    <property type="entry name" value="REGULATORY PROTEIN TETR"/>
    <property type="match status" value="1"/>
</dbReference>
<dbReference type="Proteomes" id="UP001147830">
    <property type="component" value="Unassembled WGS sequence"/>
</dbReference>
<reference evidence="5" key="2">
    <citation type="submission" date="2022-08" db="EMBL/GenBank/DDBJ databases">
        <authorList>
            <person name="Dong C."/>
        </authorList>
    </citation>
    <scope>NUCLEOTIDE SEQUENCE</scope>
    <source>
        <strain evidence="5">59MF3M-4</strain>
    </source>
</reference>
<comment type="caution">
    <text evidence="5">The sequence shown here is derived from an EMBL/GenBank/DDBJ whole genome shotgun (WGS) entry which is preliminary data.</text>
</comment>
<dbReference type="SUPFAM" id="SSF46689">
    <property type="entry name" value="Homeodomain-like"/>
    <property type="match status" value="1"/>
</dbReference>